<evidence type="ECO:0000313" key="2">
    <source>
        <dbReference type="EMBL" id="ADL08927.1"/>
    </source>
</evidence>
<feature type="transmembrane region" description="Helical" evidence="1">
    <location>
        <begin position="198"/>
        <end position="220"/>
    </location>
</feature>
<feature type="transmembrane region" description="Helical" evidence="1">
    <location>
        <begin position="142"/>
        <end position="166"/>
    </location>
</feature>
<feature type="transmembrane region" description="Helical" evidence="1">
    <location>
        <begin position="29"/>
        <end position="49"/>
    </location>
</feature>
<evidence type="ECO:0000256" key="1">
    <source>
        <dbReference type="SAM" id="Phobius"/>
    </source>
</evidence>
<dbReference type="STRING" id="555079.Toce_2215"/>
<feature type="transmembrane region" description="Helical" evidence="1">
    <location>
        <begin position="227"/>
        <end position="246"/>
    </location>
</feature>
<protein>
    <recommendedName>
        <fullName evidence="4">TM2 domain-containing protein</fullName>
    </recommendedName>
</protein>
<feature type="transmembrane region" description="Helical" evidence="1">
    <location>
        <begin position="56"/>
        <end position="78"/>
    </location>
</feature>
<name>D9S148_THEOJ</name>
<reference evidence="2 3" key="1">
    <citation type="journal article" date="2010" name="Stand. Genomic Sci.">
        <title>Complete genome sequence of Thermosediminibacter oceani type strain (JW/IW-1228P).</title>
        <authorList>
            <person name="Pitluck S."/>
            <person name="Yasawong M."/>
            <person name="Munk C."/>
            <person name="Nolan M."/>
            <person name="Lapidus A."/>
            <person name="Lucas S."/>
            <person name="Glavina Del Rio T."/>
            <person name="Tice H."/>
            <person name="Cheng J.F."/>
            <person name="Bruce D."/>
            <person name="Detter C."/>
            <person name="Tapia R."/>
            <person name="Han C."/>
            <person name="Goodwin L."/>
            <person name="Liolios K."/>
            <person name="Ivanova N."/>
            <person name="Mavromatis K."/>
            <person name="Mikhailova N."/>
            <person name="Pati A."/>
            <person name="Chen A."/>
            <person name="Palaniappan K."/>
            <person name="Land M."/>
            <person name="Hauser L."/>
            <person name="Chang Y.J."/>
            <person name="Jeffries C.D."/>
            <person name="Rohde M."/>
            <person name="Spring S."/>
            <person name="Sikorski J."/>
            <person name="Goker M."/>
            <person name="Woyke T."/>
            <person name="Bristow J."/>
            <person name="Eisen J.A."/>
            <person name="Markowitz V."/>
            <person name="Hugenholtz P."/>
            <person name="Kyrpides N.C."/>
            <person name="Klenk H.P."/>
        </authorList>
    </citation>
    <scope>NUCLEOTIDE SEQUENCE [LARGE SCALE GENOMIC DNA]</scope>
    <source>
        <strain evidence="3">ATCC BAA-1034 / DSM 16646 / JW/IW-1228P</strain>
    </source>
</reference>
<dbReference type="OrthoDB" id="82335at2"/>
<dbReference type="RefSeq" id="WP_013276935.1">
    <property type="nucleotide sequence ID" value="NC_014377.1"/>
</dbReference>
<keyword evidence="3" id="KW-1185">Reference proteome</keyword>
<dbReference type="AlphaFoldDB" id="D9S148"/>
<evidence type="ECO:0000313" key="3">
    <source>
        <dbReference type="Proteomes" id="UP000000272"/>
    </source>
</evidence>
<dbReference type="EMBL" id="CP002131">
    <property type="protein sequence ID" value="ADL08927.1"/>
    <property type="molecule type" value="Genomic_DNA"/>
</dbReference>
<feature type="transmembrane region" description="Helical" evidence="1">
    <location>
        <begin position="111"/>
        <end position="130"/>
    </location>
</feature>
<dbReference type="Proteomes" id="UP000000272">
    <property type="component" value="Chromosome"/>
</dbReference>
<keyword evidence="1" id="KW-1133">Transmembrane helix</keyword>
<accession>D9S148</accession>
<keyword evidence="1" id="KW-0472">Membrane</keyword>
<dbReference type="eggNOG" id="ENOG50331RK">
    <property type="taxonomic scope" value="Bacteria"/>
</dbReference>
<organism evidence="2 3">
    <name type="scientific">Thermosediminibacter oceani (strain ATCC BAA-1034 / DSM 16646 / JW/IW-1228P)</name>
    <dbReference type="NCBI Taxonomy" id="555079"/>
    <lineage>
        <taxon>Bacteria</taxon>
        <taxon>Bacillati</taxon>
        <taxon>Bacillota</taxon>
        <taxon>Clostridia</taxon>
        <taxon>Thermosediminibacterales</taxon>
        <taxon>Thermosediminibacteraceae</taxon>
        <taxon>Thermosediminibacter</taxon>
    </lineage>
</organism>
<keyword evidence="1" id="KW-0812">Transmembrane</keyword>
<dbReference type="KEGG" id="toc:Toce_2215"/>
<gene>
    <name evidence="2" type="ordered locus">Toce_2215</name>
</gene>
<proteinExistence type="predicted"/>
<sequence length="263" mass="28940">MNKKSRFAAFLLSFIPGLGHFYLGFSARGFIFLGLYLGALFGGMGLAVITGENEFFMLLPFALLVIWFISMVDAISLVDLPATEEYLKGAEGEGAVENPARSAPRCVSNRTVIAAALSLVPGAGHMYLGFMRYGAELMGTFFMALFLMGWLNMSFFLFLLPIIWFYSLFDAIHRAEGNVPPDNLEDSPLSWINRNPRLTGAGLILLGCLAVLDRIIFPLIEWRMRSYFYTGLVSFILIFAGIKLITTGGAGLKTKEKGGDSEP</sequence>
<evidence type="ECO:0008006" key="4">
    <source>
        <dbReference type="Google" id="ProtNLM"/>
    </source>
</evidence>
<dbReference type="HOGENOM" id="CLU_053323_0_0_9"/>